<dbReference type="AlphaFoldDB" id="A0A9W7WJ15"/>
<dbReference type="InterPro" id="IPR046369">
    <property type="entry name" value="MAML1-3"/>
</dbReference>
<feature type="compositionally biased region" description="Polar residues" evidence="1">
    <location>
        <begin position="191"/>
        <end position="206"/>
    </location>
</feature>
<feature type="compositionally biased region" description="Polar residues" evidence="1">
    <location>
        <begin position="232"/>
        <end position="242"/>
    </location>
</feature>
<evidence type="ECO:0000256" key="1">
    <source>
        <dbReference type="SAM" id="MobiDB-lite"/>
    </source>
</evidence>
<protein>
    <submittedName>
        <fullName evidence="2">Mastermind-like protein 1</fullName>
    </submittedName>
</protein>
<dbReference type="Proteomes" id="UP001059041">
    <property type="component" value="Linkage Group LG13"/>
</dbReference>
<evidence type="ECO:0000313" key="2">
    <source>
        <dbReference type="EMBL" id="KAI7801274.1"/>
    </source>
</evidence>
<dbReference type="GO" id="GO:0007221">
    <property type="term" value="P:positive regulation of transcription of Notch receptor target"/>
    <property type="evidence" value="ECO:0007669"/>
    <property type="project" value="InterPro"/>
</dbReference>
<feature type="compositionally biased region" description="Low complexity" evidence="1">
    <location>
        <begin position="140"/>
        <end position="169"/>
    </location>
</feature>
<comment type="caution">
    <text evidence="2">The sequence shown here is derived from an EMBL/GenBank/DDBJ whole genome shotgun (WGS) entry which is preliminary data.</text>
</comment>
<gene>
    <name evidence="2" type="ORF">IRJ41_002750</name>
</gene>
<feature type="region of interest" description="Disordered" evidence="1">
    <location>
        <begin position="34"/>
        <end position="56"/>
    </location>
</feature>
<accession>A0A9W7WJ15</accession>
<dbReference type="PANTHER" id="PTHR15692:SF19">
    <property type="entry name" value="MASTERMIND-LIKE PROTEIN 1"/>
    <property type="match status" value="1"/>
</dbReference>
<proteinExistence type="predicted"/>
<dbReference type="GO" id="GO:0005654">
    <property type="term" value="C:nucleoplasm"/>
    <property type="evidence" value="ECO:0007669"/>
    <property type="project" value="TreeGrafter"/>
</dbReference>
<reference evidence="2" key="1">
    <citation type="submission" date="2021-02" db="EMBL/GenBank/DDBJ databases">
        <title>Comparative genomics reveals that relaxation of natural selection precedes convergent phenotypic evolution of cavefish.</title>
        <authorList>
            <person name="Peng Z."/>
        </authorList>
    </citation>
    <scope>NUCLEOTIDE SEQUENCE</scope>
    <source>
        <tissue evidence="2">Muscle</tissue>
    </source>
</reference>
<evidence type="ECO:0000313" key="3">
    <source>
        <dbReference type="Proteomes" id="UP001059041"/>
    </source>
</evidence>
<keyword evidence="3" id="KW-1185">Reference proteome</keyword>
<dbReference type="GO" id="GO:0003713">
    <property type="term" value="F:transcription coactivator activity"/>
    <property type="evidence" value="ECO:0007669"/>
    <property type="project" value="InterPro"/>
</dbReference>
<dbReference type="EMBL" id="JAFHDT010000013">
    <property type="protein sequence ID" value="KAI7801274.1"/>
    <property type="molecule type" value="Genomic_DNA"/>
</dbReference>
<name>A0A9W7WJ15_TRIRA</name>
<sequence length="346" mass="36954">MFTKYGTSQTIVNVNSCGPAPGAQRMFSQTQSMMGMGVGQSGGPPPGAPSVASQADMNLPPCAGGLDVIYGNMPLHSSHPNQQRPLVQTMSAAYRQNILTVQQQAHLKSQPNTAMLKQQQKHLVRLPNSMPNVMANNMSSSMPSSIQGALPTQAQPWQQQPQQHPGLQQAMGSQPGSANGGMTAGFPNSGFHAQSRMTKLPNNAPFSQVGMGNSVAGRAMAGMNPGKIMPNMKQQRTNNPAVEQQMPPSNQQTPQQGQPVPQTQQVLPDLGPFSQAQTVPSCTAGLQSNQAYQLNRTASQHQFGYNSQSSGSLSGFPAETELDSLLKNHSTQEWMDDLDELLASHQ</sequence>
<feature type="region of interest" description="Disordered" evidence="1">
    <location>
        <begin position="140"/>
        <end position="268"/>
    </location>
</feature>
<dbReference type="PANTHER" id="PTHR15692">
    <property type="entry name" value="MASTERMIND-LIKE"/>
    <property type="match status" value="1"/>
</dbReference>
<feature type="compositionally biased region" description="Low complexity" evidence="1">
    <location>
        <begin position="247"/>
        <end position="268"/>
    </location>
</feature>
<organism evidence="2 3">
    <name type="scientific">Triplophysa rosa</name>
    <name type="common">Cave loach</name>
    <dbReference type="NCBI Taxonomy" id="992332"/>
    <lineage>
        <taxon>Eukaryota</taxon>
        <taxon>Metazoa</taxon>
        <taxon>Chordata</taxon>
        <taxon>Craniata</taxon>
        <taxon>Vertebrata</taxon>
        <taxon>Euteleostomi</taxon>
        <taxon>Actinopterygii</taxon>
        <taxon>Neopterygii</taxon>
        <taxon>Teleostei</taxon>
        <taxon>Ostariophysi</taxon>
        <taxon>Cypriniformes</taxon>
        <taxon>Nemacheilidae</taxon>
        <taxon>Triplophysa</taxon>
    </lineage>
</organism>